<dbReference type="Pfam" id="PF13637">
    <property type="entry name" value="Ank_4"/>
    <property type="match status" value="1"/>
</dbReference>
<sequence>MVGFTHSVLGQPPIAAIVFSFQFGLYEDVRDRFRAFHRLIKFTTSKNEQGQHCSKYLLLPGFDTPLLRKTRSVVNCIYPSEPKIYAYAIGLRLDGTKDERFPLHLAICENDLSTTQRILRCQPDLAYSEAIEVAFRCGHFHLARYLWHQRAAVPELHRHHNAIFEYSRQWVYEWDGLHDTVQTFDSIEGLELLWSYAKERFLDQRAVVPELHRHPNVFFEYARQWLHWNRRDDDITTFDSVEGPELLWRYTKERWLANPNVLRNAIRAHQFNAATFLLDHFPHTMYPKALDDAAECGGLALVKKLHHAGAPCSTNAMDNASSEGHLHVVRFLHEHRTEGCSKNALSGPAWKGHLDVVEFLHGHRPECRTASAMIWAMKNAASYGHLDVVRFLHDSRTDDLSVDNNSIDCAAGSGHLDVVRYFHELGVYPFTTRAVDCAAMDGHIPVVRFLHEHRTEGGSRDTVVRDALRYSEPEMAHYLVSLGYPATLDGLDLDPAFHWHGLERGVPIVQFLLTHNVPLSVEWMDLACKYGRLEIVQLFHEHSTAGCTTAAMDMAAENKHWDIVRFLLENRTEGCTINGLLHVIKHSQLDILQELWDRYPDHFNQDCIDAAVVASNLTVLQFFVDVKFVDPKATVMEILFHDDHVGALQLLLRHCKTPSDPIRNLGFLVNACEALHERNPGSLLAEEMIAEIKRQAPRIPWPNVDIGTNDVCQRLLDQDDIQTWALTTLFLHYWTLDAASHAKQLYAWGESISLSNSEVGSLLLVLFRSKLPDFHNNTSWSTEKWTCPNEWELLDDTIASGWDA</sequence>
<dbReference type="InterPro" id="IPR052050">
    <property type="entry name" value="SecEffector_AnkRepeat"/>
</dbReference>
<evidence type="ECO:0000313" key="2">
    <source>
        <dbReference type="Proteomes" id="UP000243579"/>
    </source>
</evidence>
<dbReference type="AlphaFoldDB" id="A0A1V9YRE4"/>
<dbReference type="OrthoDB" id="70387at2759"/>
<evidence type="ECO:0008006" key="3">
    <source>
        <dbReference type="Google" id="ProtNLM"/>
    </source>
</evidence>
<dbReference type="Gene3D" id="1.25.40.20">
    <property type="entry name" value="Ankyrin repeat-containing domain"/>
    <property type="match status" value="3"/>
</dbReference>
<dbReference type="InterPro" id="IPR036770">
    <property type="entry name" value="Ankyrin_rpt-contain_sf"/>
</dbReference>
<proteinExistence type="predicted"/>
<accession>A0A1V9YRE4</accession>
<dbReference type="EMBL" id="JNBR01001387">
    <property type="protein sequence ID" value="OQR88267.1"/>
    <property type="molecule type" value="Genomic_DNA"/>
</dbReference>
<gene>
    <name evidence="1" type="ORF">ACHHYP_07000</name>
</gene>
<dbReference type="STRING" id="1202772.A0A1V9YRE4"/>
<name>A0A1V9YRE4_ACHHY</name>
<dbReference type="InterPro" id="IPR002110">
    <property type="entry name" value="Ankyrin_rpt"/>
</dbReference>
<comment type="caution">
    <text evidence="1">The sequence shown here is derived from an EMBL/GenBank/DDBJ whole genome shotgun (WGS) entry which is preliminary data.</text>
</comment>
<dbReference type="SUPFAM" id="SSF48403">
    <property type="entry name" value="Ankyrin repeat"/>
    <property type="match status" value="1"/>
</dbReference>
<evidence type="ECO:0000313" key="1">
    <source>
        <dbReference type="EMBL" id="OQR88267.1"/>
    </source>
</evidence>
<protein>
    <recommendedName>
        <fullName evidence="3">Ankyrin repeat protein</fullName>
    </recommendedName>
</protein>
<reference evidence="1 2" key="1">
    <citation type="journal article" date="2014" name="Genome Biol. Evol.">
        <title>The secreted proteins of Achlya hypogyna and Thraustotheca clavata identify the ancestral oomycete secretome and reveal gene acquisitions by horizontal gene transfer.</title>
        <authorList>
            <person name="Misner I."/>
            <person name="Blouin N."/>
            <person name="Leonard G."/>
            <person name="Richards T.A."/>
            <person name="Lane C.E."/>
        </authorList>
    </citation>
    <scope>NUCLEOTIDE SEQUENCE [LARGE SCALE GENOMIC DNA]</scope>
    <source>
        <strain evidence="1 2">ATCC 48635</strain>
    </source>
</reference>
<dbReference type="Proteomes" id="UP000243579">
    <property type="component" value="Unassembled WGS sequence"/>
</dbReference>
<organism evidence="1 2">
    <name type="scientific">Achlya hypogyna</name>
    <name type="common">Oomycete</name>
    <name type="synonym">Protoachlya hypogyna</name>
    <dbReference type="NCBI Taxonomy" id="1202772"/>
    <lineage>
        <taxon>Eukaryota</taxon>
        <taxon>Sar</taxon>
        <taxon>Stramenopiles</taxon>
        <taxon>Oomycota</taxon>
        <taxon>Saprolegniomycetes</taxon>
        <taxon>Saprolegniales</taxon>
        <taxon>Achlyaceae</taxon>
        <taxon>Achlya</taxon>
    </lineage>
</organism>
<dbReference type="PANTHER" id="PTHR46586">
    <property type="entry name" value="ANKYRIN REPEAT-CONTAINING PROTEIN"/>
    <property type="match status" value="1"/>
</dbReference>
<dbReference type="SMART" id="SM00248">
    <property type="entry name" value="ANK"/>
    <property type="match status" value="6"/>
</dbReference>
<keyword evidence="2" id="KW-1185">Reference proteome</keyword>
<dbReference type="PANTHER" id="PTHR46586:SF3">
    <property type="entry name" value="ANKYRIN REPEAT-CONTAINING PROTEIN"/>
    <property type="match status" value="1"/>
</dbReference>